<keyword evidence="3" id="KW-1185">Reference proteome</keyword>
<name>A0A8J2PFX8_9HEXA</name>
<feature type="non-terminal residue" evidence="2">
    <location>
        <position position="1"/>
    </location>
</feature>
<protein>
    <recommendedName>
        <fullName evidence="1">DUF5641 domain-containing protein</fullName>
    </recommendedName>
</protein>
<accession>A0A8J2PFX8</accession>
<dbReference type="InterPro" id="IPR040676">
    <property type="entry name" value="DUF5641"/>
</dbReference>
<evidence type="ECO:0000313" key="3">
    <source>
        <dbReference type="Proteomes" id="UP000708208"/>
    </source>
</evidence>
<dbReference type="EMBL" id="CAJVCH010486791">
    <property type="protein sequence ID" value="CAG7820678.1"/>
    <property type="molecule type" value="Genomic_DNA"/>
</dbReference>
<evidence type="ECO:0000259" key="1">
    <source>
        <dbReference type="Pfam" id="PF18701"/>
    </source>
</evidence>
<sequence>DSAILGIRRFISRRGHPTCFYSDNGTNFKGASKEIKEAMNKWDKNKIQSELTTSGIDWKFIPPRSPHFGGAWERLVKSVKIALEITLKERCPLDYDHPEALTPNHFLIGSSSPNPILGEFTDGDRFLRRQWQFSQKLADQFWRRWKAEYLPTLLRREKWNREERPLKVSDVVILTDDAMPRNSWTKGIVVAVFPGKEWPMSKLLLAFTDVP</sequence>
<dbReference type="PANTHER" id="PTHR47331">
    <property type="entry name" value="PHD-TYPE DOMAIN-CONTAINING PROTEIN"/>
    <property type="match status" value="1"/>
</dbReference>
<reference evidence="2" key="1">
    <citation type="submission" date="2021-06" db="EMBL/GenBank/DDBJ databases">
        <authorList>
            <person name="Hodson N. C."/>
            <person name="Mongue J. A."/>
            <person name="Jaron S. K."/>
        </authorList>
    </citation>
    <scope>NUCLEOTIDE SEQUENCE</scope>
</reference>
<dbReference type="OrthoDB" id="10049357at2759"/>
<dbReference type="AlphaFoldDB" id="A0A8J2PFX8"/>
<dbReference type="Pfam" id="PF18701">
    <property type="entry name" value="DUF5641"/>
    <property type="match status" value="1"/>
</dbReference>
<dbReference type="Proteomes" id="UP000708208">
    <property type="component" value="Unassembled WGS sequence"/>
</dbReference>
<gene>
    <name evidence="2" type="ORF">AFUS01_LOCUS31057</name>
</gene>
<evidence type="ECO:0000313" key="2">
    <source>
        <dbReference type="EMBL" id="CAG7820678.1"/>
    </source>
</evidence>
<organism evidence="2 3">
    <name type="scientific">Allacma fusca</name>
    <dbReference type="NCBI Taxonomy" id="39272"/>
    <lineage>
        <taxon>Eukaryota</taxon>
        <taxon>Metazoa</taxon>
        <taxon>Ecdysozoa</taxon>
        <taxon>Arthropoda</taxon>
        <taxon>Hexapoda</taxon>
        <taxon>Collembola</taxon>
        <taxon>Symphypleona</taxon>
        <taxon>Sminthuridae</taxon>
        <taxon>Allacma</taxon>
    </lineage>
</organism>
<feature type="domain" description="DUF5641" evidence="1">
    <location>
        <begin position="130"/>
        <end position="197"/>
    </location>
</feature>
<comment type="caution">
    <text evidence="2">The sequence shown here is derived from an EMBL/GenBank/DDBJ whole genome shotgun (WGS) entry which is preliminary data.</text>
</comment>
<proteinExistence type="predicted"/>
<dbReference type="PANTHER" id="PTHR47331:SF1">
    <property type="entry name" value="GAG-LIKE PROTEIN"/>
    <property type="match status" value="1"/>
</dbReference>